<dbReference type="EMBL" id="LUCM01003154">
    <property type="protein sequence ID" value="KAA0196245.1"/>
    <property type="molecule type" value="Genomic_DNA"/>
</dbReference>
<comment type="subcellular location">
    <subcellularLocation>
        <location evidence="2">Nucleus</location>
    </subcellularLocation>
</comment>
<dbReference type="PANTHER" id="PTHR11829:SF343">
    <property type="entry name" value="FORK-HEAD DOMAIN-CONTAINING PROTEIN"/>
    <property type="match status" value="1"/>
</dbReference>
<dbReference type="GO" id="GO:0005634">
    <property type="term" value="C:nucleus"/>
    <property type="evidence" value="ECO:0007669"/>
    <property type="project" value="UniProtKB-SubCell"/>
</dbReference>
<reference evidence="5" key="1">
    <citation type="submission" date="2019-05" db="EMBL/GenBank/DDBJ databases">
        <title>Annotation for the trematode Fasciolopsis buski.</title>
        <authorList>
            <person name="Choi Y.-J."/>
        </authorList>
    </citation>
    <scope>NUCLEOTIDE SEQUENCE</scope>
    <source>
        <strain evidence="5">HT</strain>
        <tissue evidence="5">Whole worm</tissue>
    </source>
</reference>
<dbReference type="InterPro" id="IPR050211">
    <property type="entry name" value="FOX_domain-containing"/>
</dbReference>
<dbReference type="GO" id="GO:0000981">
    <property type="term" value="F:DNA-binding transcription factor activity, RNA polymerase II-specific"/>
    <property type="evidence" value="ECO:0007669"/>
    <property type="project" value="TreeGrafter"/>
</dbReference>
<feature type="compositionally biased region" description="Polar residues" evidence="3">
    <location>
        <begin position="134"/>
        <end position="144"/>
    </location>
</feature>
<gene>
    <name evidence="5" type="ORF">FBUS_05824</name>
</gene>
<accession>A0A8E0RXF8</accession>
<dbReference type="Pfam" id="PF00250">
    <property type="entry name" value="Forkhead"/>
    <property type="match status" value="1"/>
</dbReference>
<dbReference type="InterPro" id="IPR001766">
    <property type="entry name" value="Fork_head_dom"/>
</dbReference>
<sequence>MAHEEGATDLTTISSRKRLSFGQHLLQNYQQMLQAPSPVIGSVAYESFQLLRASFCPENEVHICPYRKLTEGTSNTRPSTLSGSLSHASTSYPLCLKLPQPSPLSVDNLFKSLAKFSEHQIPDSSNGDPYLSCTPATNSPNYAENRSDTKPAFSYIGLIAQAILSSTDRRMILSEIYQWIQLHFPYFRSRGPGWRRATNGKGHYWSIHPANMQDFLAGDYRRRRAQRKVRQALGLVCAHDARETPSPSTVIPQPRKDKHRYQDALHPLLEAFDCTASSDRKVLLGLTTTAATTTSSGLSYSMEQLLPHLNSRANKGQIKGKSDCYRKGVNPDSRESLFTGPHSSVICSIVQQNFSVCPVDHCQSFQQQKKLRGTPSSKNGQNRFSVSRILEETFPEGDHFVVNPKSRSQISIWKGYSSNVSPKGTV</sequence>
<dbReference type="OrthoDB" id="5954824at2759"/>
<dbReference type="Proteomes" id="UP000728185">
    <property type="component" value="Unassembled WGS sequence"/>
</dbReference>
<keyword evidence="2" id="KW-0539">Nucleus</keyword>
<name>A0A8E0RXF8_9TREM</name>
<evidence type="ECO:0000313" key="5">
    <source>
        <dbReference type="EMBL" id="KAA0196245.1"/>
    </source>
</evidence>
<dbReference type="SUPFAM" id="SSF46785">
    <property type="entry name" value="Winged helix' DNA-binding domain"/>
    <property type="match status" value="1"/>
</dbReference>
<dbReference type="GO" id="GO:0009653">
    <property type="term" value="P:anatomical structure morphogenesis"/>
    <property type="evidence" value="ECO:0007669"/>
    <property type="project" value="TreeGrafter"/>
</dbReference>
<organism evidence="5 6">
    <name type="scientific">Fasciolopsis buskii</name>
    <dbReference type="NCBI Taxonomy" id="27845"/>
    <lineage>
        <taxon>Eukaryota</taxon>
        <taxon>Metazoa</taxon>
        <taxon>Spiralia</taxon>
        <taxon>Lophotrochozoa</taxon>
        <taxon>Platyhelminthes</taxon>
        <taxon>Trematoda</taxon>
        <taxon>Digenea</taxon>
        <taxon>Plagiorchiida</taxon>
        <taxon>Echinostomata</taxon>
        <taxon>Echinostomatoidea</taxon>
        <taxon>Fasciolidae</taxon>
        <taxon>Fasciolopsis</taxon>
    </lineage>
</organism>
<dbReference type="GO" id="GO:0000978">
    <property type="term" value="F:RNA polymerase II cis-regulatory region sequence-specific DNA binding"/>
    <property type="evidence" value="ECO:0007669"/>
    <property type="project" value="TreeGrafter"/>
</dbReference>
<evidence type="ECO:0000313" key="6">
    <source>
        <dbReference type="Proteomes" id="UP000728185"/>
    </source>
</evidence>
<dbReference type="InterPro" id="IPR036390">
    <property type="entry name" value="WH_DNA-bd_sf"/>
</dbReference>
<proteinExistence type="predicted"/>
<evidence type="ECO:0000256" key="2">
    <source>
        <dbReference type="PROSITE-ProRule" id="PRU00089"/>
    </source>
</evidence>
<evidence type="ECO:0000256" key="3">
    <source>
        <dbReference type="SAM" id="MobiDB-lite"/>
    </source>
</evidence>
<dbReference type="PANTHER" id="PTHR11829">
    <property type="entry name" value="FORKHEAD BOX PROTEIN"/>
    <property type="match status" value="1"/>
</dbReference>
<dbReference type="InterPro" id="IPR036388">
    <property type="entry name" value="WH-like_DNA-bd_sf"/>
</dbReference>
<dbReference type="PROSITE" id="PS50039">
    <property type="entry name" value="FORK_HEAD_3"/>
    <property type="match status" value="1"/>
</dbReference>
<protein>
    <submittedName>
        <fullName evidence="5">Putative Forkhead box protein D5-A</fullName>
    </submittedName>
</protein>
<dbReference type="GO" id="GO:0030154">
    <property type="term" value="P:cell differentiation"/>
    <property type="evidence" value="ECO:0007669"/>
    <property type="project" value="TreeGrafter"/>
</dbReference>
<comment type="caution">
    <text evidence="5">The sequence shown here is derived from an EMBL/GenBank/DDBJ whole genome shotgun (WGS) entry which is preliminary data.</text>
</comment>
<feature type="region of interest" description="Disordered" evidence="3">
    <location>
        <begin position="121"/>
        <end position="144"/>
    </location>
</feature>
<evidence type="ECO:0000259" key="4">
    <source>
        <dbReference type="PROSITE" id="PS50039"/>
    </source>
</evidence>
<feature type="DNA-binding region" description="Fork-head" evidence="2">
    <location>
        <begin position="150"/>
        <end position="225"/>
    </location>
</feature>
<keyword evidence="1 2" id="KW-0238">DNA-binding</keyword>
<dbReference type="Gene3D" id="1.10.10.10">
    <property type="entry name" value="Winged helix-like DNA-binding domain superfamily/Winged helix DNA-binding domain"/>
    <property type="match status" value="1"/>
</dbReference>
<dbReference type="SMART" id="SM00339">
    <property type="entry name" value="FH"/>
    <property type="match status" value="1"/>
</dbReference>
<keyword evidence="6" id="KW-1185">Reference proteome</keyword>
<dbReference type="PRINTS" id="PR00053">
    <property type="entry name" value="FORKHEAD"/>
</dbReference>
<feature type="domain" description="Fork-head" evidence="4">
    <location>
        <begin position="150"/>
        <end position="225"/>
    </location>
</feature>
<dbReference type="AlphaFoldDB" id="A0A8E0RXF8"/>
<evidence type="ECO:0000256" key="1">
    <source>
        <dbReference type="ARBA" id="ARBA00023125"/>
    </source>
</evidence>